<accession>A0ABU7ALM2</accession>
<organism evidence="1 2">
    <name type="scientific">Ataeniobius toweri</name>
    <dbReference type="NCBI Taxonomy" id="208326"/>
    <lineage>
        <taxon>Eukaryota</taxon>
        <taxon>Metazoa</taxon>
        <taxon>Chordata</taxon>
        <taxon>Craniata</taxon>
        <taxon>Vertebrata</taxon>
        <taxon>Euteleostomi</taxon>
        <taxon>Actinopterygii</taxon>
        <taxon>Neopterygii</taxon>
        <taxon>Teleostei</taxon>
        <taxon>Neoteleostei</taxon>
        <taxon>Acanthomorphata</taxon>
        <taxon>Ovalentaria</taxon>
        <taxon>Atherinomorphae</taxon>
        <taxon>Cyprinodontiformes</taxon>
        <taxon>Goodeidae</taxon>
        <taxon>Ataeniobius</taxon>
    </lineage>
</organism>
<reference evidence="1 2" key="1">
    <citation type="submission" date="2021-07" db="EMBL/GenBank/DDBJ databases">
        <authorList>
            <person name="Palmer J.M."/>
        </authorList>
    </citation>
    <scope>NUCLEOTIDE SEQUENCE [LARGE SCALE GENOMIC DNA]</scope>
    <source>
        <strain evidence="1 2">AT_MEX2019</strain>
        <tissue evidence="1">Muscle</tissue>
    </source>
</reference>
<evidence type="ECO:0000313" key="2">
    <source>
        <dbReference type="Proteomes" id="UP001345963"/>
    </source>
</evidence>
<dbReference type="EMBL" id="JAHUTI010020152">
    <property type="protein sequence ID" value="MED6238468.1"/>
    <property type="molecule type" value="Genomic_DNA"/>
</dbReference>
<evidence type="ECO:0000313" key="1">
    <source>
        <dbReference type="EMBL" id="MED6238468.1"/>
    </source>
</evidence>
<gene>
    <name evidence="1" type="ORF">ATANTOWER_022203</name>
</gene>
<protein>
    <submittedName>
        <fullName evidence="1">Uncharacterized protein</fullName>
    </submittedName>
</protein>
<sequence length="99" mass="11347">MMPVCPFKPYSSTFTGTKKGRKETVRIIQKHLQTYAKSSKDVKGFCKKGFRLVHTDLMHNEAESTKKTPEKGTELDQVNLSCGHNYFVGYSLPLRPLFY</sequence>
<comment type="caution">
    <text evidence="1">The sequence shown here is derived from an EMBL/GenBank/DDBJ whole genome shotgun (WGS) entry which is preliminary data.</text>
</comment>
<proteinExistence type="predicted"/>
<name>A0ABU7ALM2_9TELE</name>
<keyword evidence="2" id="KW-1185">Reference proteome</keyword>
<dbReference type="Proteomes" id="UP001345963">
    <property type="component" value="Unassembled WGS sequence"/>
</dbReference>